<keyword evidence="2" id="KW-1133">Transmembrane helix</keyword>
<sequence length="153" mass="15797">MSQPGDTSNPYGEQPTAPYGQPPAGGSYGGGSYGGGSYGGGSYGGGGPYGGGPLTGTPSKGFFGALFDMSFTTFVTPMIIKVVYIIGLALIGLATLFFSLSGFFGDSPGLGIVTIIVGPIAGLLYLCLFRMMCEFYVAITRMSEDINRRLPQL</sequence>
<name>A0ABW2N2H8_9ACTN</name>
<organism evidence="3 4">
    <name type="scientific">Nocardioides astragali</name>
    <dbReference type="NCBI Taxonomy" id="1776736"/>
    <lineage>
        <taxon>Bacteria</taxon>
        <taxon>Bacillati</taxon>
        <taxon>Actinomycetota</taxon>
        <taxon>Actinomycetes</taxon>
        <taxon>Propionibacteriales</taxon>
        <taxon>Nocardioidaceae</taxon>
        <taxon>Nocardioides</taxon>
    </lineage>
</organism>
<dbReference type="RefSeq" id="WP_255890633.1">
    <property type="nucleotide sequence ID" value="NZ_JAFMZM010000003.1"/>
</dbReference>
<dbReference type="EMBL" id="JBHTCH010000005">
    <property type="protein sequence ID" value="MFC7360095.1"/>
    <property type="molecule type" value="Genomic_DNA"/>
</dbReference>
<evidence type="ECO:0000313" key="4">
    <source>
        <dbReference type="Proteomes" id="UP001596524"/>
    </source>
</evidence>
<dbReference type="Proteomes" id="UP001596524">
    <property type="component" value="Unassembled WGS sequence"/>
</dbReference>
<feature type="transmembrane region" description="Helical" evidence="2">
    <location>
        <begin position="82"/>
        <end position="104"/>
    </location>
</feature>
<evidence type="ECO:0000313" key="3">
    <source>
        <dbReference type="EMBL" id="MFC7360095.1"/>
    </source>
</evidence>
<keyword evidence="4" id="KW-1185">Reference proteome</keyword>
<dbReference type="Pfam" id="PF14110">
    <property type="entry name" value="DUF4282"/>
    <property type="match status" value="1"/>
</dbReference>
<evidence type="ECO:0000256" key="2">
    <source>
        <dbReference type="SAM" id="Phobius"/>
    </source>
</evidence>
<proteinExistence type="predicted"/>
<feature type="region of interest" description="Disordered" evidence="1">
    <location>
        <begin position="1"/>
        <end position="25"/>
    </location>
</feature>
<gene>
    <name evidence="3" type="ORF">ACFQO6_07405</name>
</gene>
<keyword evidence="2" id="KW-0812">Transmembrane</keyword>
<dbReference type="InterPro" id="IPR025557">
    <property type="entry name" value="DUF4282"/>
</dbReference>
<evidence type="ECO:0000256" key="1">
    <source>
        <dbReference type="SAM" id="MobiDB-lite"/>
    </source>
</evidence>
<protein>
    <submittedName>
        <fullName evidence="3">DUF4282 domain-containing protein</fullName>
    </submittedName>
</protein>
<feature type="compositionally biased region" description="Polar residues" evidence="1">
    <location>
        <begin position="1"/>
        <end position="11"/>
    </location>
</feature>
<reference evidence="4" key="1">
    <citation type="journal article" date="2019" name="Int. J. Syst. Evol. Microbiol.">
        <title>The Global Catalogue of Microorganisms (GCM) 10K type strain sequencing project: providing services to taxonomists for standard genome sequencing and annotation.</title>
        <authorList>
            <consortium name="The Broad Institute Genomics Platform"/>
            <consortium name="The Broad Institute Genome Sequencing Center for Infectious Disease"/>
            <person name="Wu L."/>
            <person name="Ma J."/>
        </authorList>
    </citation>
    <scope>NUCLEOTIDE SEQUENCE [LARGE SCALE GENOMIC DNA]</scope>
    <source>
        <strain evidence="4">FCH27</strain>
    </source>
</reference>
<comment type="caution">
    <text evidence="3">The sequence shown here is derived from an EMBL/GenBank/DDBJ whole genome shotgun (WGS) entry which is preliminary data.</text>
</comment>
<accession>A0ABW2N2H8</accession>
<feature type="transmembrane region" description="Helical" evidence="2">
    <location>
        <begin position="110"/>
        <end position="133"/>
    </location>
</feature>
<keyword evidence="2" id="KW-0472">Membrane</keyword>